<protein>
    <submittedName>
        <fullName evidence="2">DUF481 domain-containing protein</fullName>
    </submittedName>
</protein>
<proteinExistence type="predicted"/>
<evidence type="ECO:0000313" key="3">
    <source>
        <dbReference type="Proteomes" id="UP000759298"/>
    </source>
</evidence>
<comment type="caution">
    <text evidence="2">The sequence shown here is derived from an EMBL/GenBank/DDBJ whole genome shotgun (WGS) entry which is preliminary data.</text>
</comment>
<keyword evidence="1" id="KW-0732">Signal</keyword>
<feature type="chain" id="PRO_5046938120" evidence="1">
    <location>
        <begin position="22"/>
        <end position="315"/>
    </location>
</feature>
<name>A0ABS7PBV7_9SPHN</name>
<evidence type="ECO:0000256" key="1">
    <source>
        <dbReference type="SAM" id="SignalP"/>
    </source>
</evidence>
<dbReference type="Proteomes" id="UP000759298">
    <property type="component" value="Unassembled WGS sequence"/>
</dbReference>
<dbReference type="RefSeq" id="WP_222823721.1">
    <property type="nucleotide sequence ID" value="NZ_JAHWXP010000001.1"/>
</dbReference>
<dbReference type="EMBL" id="JAHWXP010000001">
    <property type="protein sequence ID" value="MBY8335993.1"/>
    <property type="molecule type" value="Genomic_DNA"/>
</dbReference>
<reference evidence="2 3" key="1">
    <citation type="submission" date="2021-07" db="EMBL/GenBank/DDBJ databases">
        <title>Alteriqipengyuania abyssalis NZ-12B nov, sp.nov isolated from deep sea sponge in pacific ocean.</title>
        <authorList>
            <person name="Tareen S."/>
            <person name="Wink J."/>
        </authorList>
    </citation>
    <scope>NUCLEOTIDE SEQUENCE [LARGE SCALE GENOMIC DNA]</scope>
    <source>
        <strain evidence="2 3">NZ-12B</strain>
    </source>
</reference>
<accession>A0ABS7PBV7</accession>
<dbReference type="Pfam" id="PF04338">
    <property type="entry name" value="DUF481"/>
    <property type="match status" value="1"/>
</dbReference>
<gene>
    <name evidence="2" type="ORF">KYN89_02940</name>
</gene>
<organism evidence="2 3">
    <name type="scientific">Alteriqipengyuania abyssalis</name>
    <dbReference type="NCBI Taxonomy" id="2860200"/>
    <lineage>
        <taxon>Bacteria</taxon>
        <taxon>Pseudomonadati</taxon>
        <taxon>Pseudomonadota</taxon>
        <taxon>Alphaproteobacteria</taxon>
        <taxon>Sphingomonadales</taxon>
        <taxon>Erythrobacteraceae</taxon>
        <taxon>Alteriqipengyuania</taxon>
    </lineage>
</organism>
<dbReference type="SUPFAM" id="SSF103515">
    <property type="entry name" value="Autotransporter"/>
    <property type="match status" value="1"/>
</dbReference>
<keyword evidence="3" id="KW-1185">Reference proteome</keyword>
<evidence type="ECO:0000313" key="2">
    <source>
        <dbReference type="EMBL" id="MBY8335993.1"/>
    </source>
</evidence>
<sequence>MPTRTIAAAALCGLFATPALAEVPPDVQAMIDAAIATGDKAKVETVFDLAKQTQPDHAEEIEALAVAWRADQEEAKRLAEQHKQEEIRQAGMLDLWSGEGQVGAFLSTGNSEDAGLSVALNLKREGIDWTHALRASADYQRSNGVTSRERYLVAYEPRFQMGENLFAYGLAQYEHDKFQGFDHRYAVSGGIGYTLLDSDSATLSIKAGPAYRVTQRTDGTSVDRIAGLFGMDFDWKLSDRITFTQDANAVAETGAEALLIVDSANTTFNLLSGIDFKVSDRLRSRLSYQLEYNSNVRADQSSTDTLTRFTLVYGF</sequence>
<dbReference type="InterPro" id="IPR036709">
    <property type="entry name" value="Autotransporte_beta_dom_sf"/>
</dbReference>
<dbReference type="InterPro" id="IPR007433">
    <property type="entry name" value="DUF481"/>
</dbReference>
<feature type="signal peptide" evidence="1">
    <location>
        <begin position="1"/>
        <end position="21"/>
    </location>
</feature>